<dbReference type="PROSITE" id="PS50043">
    <property type="entry name" value="HTH_LUXR_2"/>
    <property type="match status" value="1"/>
</dbReference>
<reference evidence="7 8" key="1">
    <citation type="submission" date="2019-02" db="EMBL/GenBank/DDBJ databases">
        <title>Genomic Encyclopedia of Type Strains, Phase IV (KMG-IV): sequencing the most valuable type-strain genomes for metagenomic binning, comparative biology and taxonomic classification.</title>
        <authorList>
            <person name="Goeker M."/>
        </authorList>
    </citation>
    <scope>NUCLEOTIDE SEQUENCE [LARGE SCALE GENOMIC DNA]</scope>
    <source>
        <strain evidence="7 8">K24</strain>
    </source>
</reference>
<dbReference type="SMART" id="SM00448">
    <property type="entry name" value="REC"/>
    <property type="match status" value="1"/>
</dbReference>
<dbReference type="SMART" id="SM00421">
    <property type="entry name" value="HTH_LUXR"/>
    <property type="match status" value="1"/>
</dbReference>
<dbReference type="PANTHER" id="PTHR44688:SF16">
    <property type="entry name" value="DNA-BINDING TRANSCRIPTIONAL ACTIVATOR DEVR_DOSR"/>
    <property type="match status" value="1"/>
</dbReference>
<organism evidence="7 8">
    <name type="scientific">Pigmentiphaga kullae</name>
    <dbReference type="NCBI Taxonomy" id="151784"/>
    <lineage>
        <taxon>Bacteria</taxon>
        <taxon>Pseudomonadati</taxon>
        <taxon>Pseudomonadota</taxon>
        <taxon>Betaproteobacteria</taxon>
        <taxon>Burkholderiales</taxon>
        <taxon>Alcaligenaceae</taxon>
        <taxon>Pigmentiphaga</taxon>
    </lineage>
</organism>
<evidence type="ECO:0000256" key="4">
    <source>
        <dbReference type="PROSITE-ProRule" id="PRU00169"/>
    </source>
</evidence>
<dbReference type="PROSITE" id="PS50110">
    <property type="entry name" value="RESPONSE_REGULATORY"/>
    <property type="match status" value="1"/>
</dbReference>
<dbReference type="GO" id="GO:0000160">
    <property type="term" value="P:phosphorelay signal transduction system"/>
    <property type="evidence" value="ECO:0007669"/>
    <property type="project" value="InterPro"/>
</dbReference>
<dbReference type="Proteomes" id="UP000292445">
    <property type="component" value="Unassembled WGS sequence"/>
</dbReference>
<dbReference type="PANTHER" id="PTHR44688">
    <property type="entry name" value="DNA-BINDING TRANSCRIPTIONAL ACTIVATOR DEVR_DOSR"/>
    <property type="match status" value="1"/>
</dbReference>
<dbReference type="AlphaFoldDB" id="A0A4Q7NFB1"/>
<evidence type="ECO:0000256" key="3">
    <source>
        <dbReference type="ARBA" id="ARBA00023163"/>
    </source>
</evidence>
<accession>A0A4Q7NFB1</accession>
<dbReference type="PRINTS" id="PR00038">
    <property type="entry name" value="HTHLUXR"/>
</dbReference>
<dbReference type="SUPFAM" id="SSF46894">
    <property type="entry name" value="C-terminal effector domain of the bipartite response regulators"/>
    <property type="match status" value="1"/>
</dbReference>
<dbReference type="CDD" id="cd06170">
    <property type="entry name" value="LuxR_C_like"/>
    <property type="match status" value="1"/>
</dbReference>
<evidence type="ECO:0000256" key="1">
    <source>
        <dbReference type="ARBA" id="ARBA00023015"/>
    </source>
</evidence>
<dbReference type="Gene3D" id="1.10.10.10">
    <property type="entry name" value="Winged helix-like DNA-binding domain superfamily/Winged helix DNA-binding domain"/>
    <property type="match status" value="1"/>
</dbReference>
<dbReference type="SUPFAM" id="SSF52172">
    <property type="entry name" value="CheY-like"/>
    <property type="match status" value="1"/>
</dbReference>
<dbReference type="Gene3D" id="3.40.50.2300">
    <property type="match status" value="1"/>
</dbReference>
<name>A0A4Q7NFB1_9BURK</name>
<feature type="domain" description="Response regulatory" evidence="6">
    <location>
        <begin position="6"/>
        <end position="120"/>
    </location>
</feature>
<dbReference type="InterPro" id="IPR000792">
    <property type="entry name" value="Tscrpt_reg_LuxR_C"/>
</dbReference>
<dbReference type="InterPro" id="IPR016032">
    <property type="entry name" value="Sig_transdc_resp-reg_C-effctor"/>
</dbReference>
<feature type="domain" description="HTH luxR-type" evidence="5">
    <location>
        <begin position="132"/>
        <end position="197"/>
    </location>
</feature>
<dbReference type="InterPro" id="IPR036388">
    <property type="entry name" value="WH-like_DNA-bd_sf"/>
</dbReference>
<dbReference type="OrthoDB" id="9802186at2"/>
<keyword evidence="3" id="KW-0804">Transcription</keyword>
<comment type="caution">
    <text evidence="7">The sequence shown here is derived from an EMBL/GenBank/DDBJ whole genome shotgun (WGS) entry which is preliminary data.</text>
</comment>
<keyword evidence="8" id="KW-1185">Reference proteome</keyword>
<keyword evidence="2" id="KW-0238">DNA-binding</keyword>
<evidence type="ECO:0000259" key="6">
    <source>
        <dbReference type="PROSITE" id="PS50110"/>
    </source>
</evidence>
<dbReference type="InterPro" id="IPR011006">
    <property type="entry name" value="CheY-like_superfamily"/>
</dbReference>
<dbReference type="InterPro" id="IPR001789">
    <property type="entry name" value="Sig_transdc_resp-reg_receiver"/>
</dbReference>
<sequence>MTSQPPVYLVDDDRAVRDAVALLLSTYGLRVETFAHPLDFLSRQPELEPGCIVLDLRMPAITGLQLQQKLQESGCGWPIVLLTGHGDMQACRRAFKAGAVDFLSKPVDEHVLMEAVNAAFAALARYREQDEQRALLARLTEREREVLVLVAQGYATKEIAAALELSPRTVETHRAHISEKIGSTSVVEFARLAQASLEPGPGGNP</sequence>
<dbReference type="GO" id="GO:0003677">
    <property type="term" value="F:DNA binding"/>
    <property type="evidence" value="ECO:0007669"/>
    <property type="project" value="UniProtKB-KW"/>
</dbReference>
<evidence type="ECO:0000259" key="5">
    <source>
        <dbReference type="PROSITE" id="PS50043"/>
    </source>
</evidence>
<feature type="modified residue" description="4-aspartylphosphate" evidence="4">
    <location>
        <position position="55"/>
    </location>
</feature>
<dbReference type="RefSeq" id="WP_130359736.1">
    <property type="nucleotide sequence ID" value="NZ_SGXC01000002.1"/>
</dbReference>
<evidence type="ECO:0000313" key="8">
    <source>
        <dbReference type="Proteomes" id="UP000292445"/>
    </source>
</evidence>
<gene>
    <name evidence="7" type="ORF">EV675_4374</name>
</gene>
<keyword evidence="1" id="KW-0805">Transcription regulation</keyword>
<keyword evidence="4" id="KW-0597">Phosphoprotein</keyword>
<dbReference type="Pfam" id="PF00072">
    <property type="entry name" value="Response_reg"/>
    <property type="match status" value="1"/>
</dbReference>
<dbReference type="Pfam" id="PF00196">
    <property type="entry name" value="GerE"/>
    <property type="match status" value="1"/>
</dbReference>
<dbReference type="EMBL" id="SGXC01000002">
    <property type="protein sequence ID" value="RZS81746.1"/>
    <property type="molecule type" value="Genomic_DNA"/>
</dbReference>
<protein>
    <submittedName>
        <fullName evidence="7">LuxR family two component transcriptional regulator</fullName>
    </submittedName>
</protein>
<evidence type="ECO:0000256" key="2">
    <source>
        <dbReference type="ARBA" id="ARBA00023125"/>
    </source>
</evidence>
<dbReference type="PROSITE" id="PS00622">
    <property type="entry name" value="HTH_LUXR_1"/>
    <property type="match status" value="1"/>
</dbReference>
<evidence type="ECO:0000313" key="7">
    <source>
        <dbReference type="EMBL" id="RZS81746.1"/>
    </source>
</evidence>
<proteinExistence type="predicted"/>
<dbReference type="GO" id="GO:0006355">
    <property type="term" value="P:regulation of DNA-templated transcription"/>
    <property type="evidence" value="ECO:0007669"/>
    <property type="project" value="InterPro"/>
</dbReference>